<dbReference type="AlphaFoldDB" id="A0AAJ5NFC3"/>
<organism evidence="2 3">
    <name type="scientific">Burkholderia stabilis</name>
    <dbReference type="NCBI Taxonomy" id="95485"/>
    <lineage>
        <taxon>Bacteria</taxon>
        <taxon>Pseudomonadati</taxon>
        <taxon>Pseudomonadota</taxon>
        <taxon>Betaproteobacteria</taxon>
        <taxon>Burkholderiales</taxon>
        <taxon>Burkholderiaceae</taxon>
        <taxon>Burkholderia</taxon>
        <taxon>Burkholderia cepacia complex</taxon>
    </lineage>
</organism>
<keyword evidence="3" id="KW-1185">Reference proteome</keyword>
<keyword evidence="1" id="KW-1133">Transmembrane helix</keyword>
<dbReference type="PROSITE" id="PS51257">
    <property type="entry name" value="PROKAR_LIPOPROTEIN"/>
    <property type="match status" value="1"/>
</dbReference>
<sequence>MKRGELISALVVGVVLASFVAACNESGVGLAFWSLRDASDLTREAFGESFILNFMLLNLFFVVGPLLVAQLFRASTD</sequence>
<dbReference type="Proteomes" id="UP000268684">
    <property type="component" value="Chromosome III"/>
</dbReference>
<dbReference type="RefSeq" id="WP_143281153.1">
    <property type="nucleotide sequence ID" value="NZ_LR025744.1"/>
</dbReference>
<dbReference type="EMBL" id="LR025744">
    <property type="protein sequence ID" value="VBB17424.1"/>
    <property type="molecule type" value="Genomic_DNA"/>
</dbReference>
<proteinExistence type="predicted"/>
<evidence type="ECO:0000313" key="3">
    <source>
        <dbReference type="Proteomes" id="UP000268684"/>
    </source>
</evidence>
<gene>
    <name evidence="2" type="ORF">BSTAB16_7641</name>
</gene>
<keyword evidence="1" id="KW-0812">Transmembrane</keyword>
<evidence type="ECO:0000256" key="1">
    <source>
        <dbReference type="SAM" id="Phobius"/>
    </source>
</evidence>
<dbReference type="GeneID" id="71060005"/>
<name>A0AAJ5NFC3_9BURK</name>
<evidence type="ECO:0000313" key="2">
    <source>
        <dbReference type="EMBL" id="VBB17424.1"/>
    </source>
</evidence>
<accession>A0AAJ5NFC3</accession>
<protein>
    <submittedName>
        <fullName evidence="2">Uncharacterized protein</fullName>
    </submittedName>
</protein>
<feature type="transmembrane region" description="Helical" evidence="1">
    <location>
        <begin position="50"/>
        <end position="72"/>
    </location>
</feature>
<keyword evidence="1" id="KW-0472">Membrane</keyword>
<reference evidence="2 3" key="1">
    <citation type="submission" date="2017-11" db="EMBL/GenBank/DDBJ databases">
        <authorList>
            <person name="Seth-Smith MB H."/>
        </authorList>
    </citation>
    <scope>NUCLEOTIDE SEQUENCE [LARGE SCALE GENOMIC DNA]</scope>
    <source>
        <strain evidence="2">E</strain>
    </source>
</reference>